<dbReference type="GO" id="GO:0006338">
    <property type="term" value="P:chromatin remodeling"/>
    <property type="evidence" value="ECO:0007669"/>
    <property type="project" value="InterPro"/>
</dbReference>
<dbReference type="Pfam" id="PF07569">
    <property type="entry name" value="Hira"/>
    <property type="match status" value="1"/>
</dbReference>
<dbReference type="InterPro" id="IPR001680">
    <property type="entry name" value="WD40_rpt"/>
</dbReference>
<protein>
    <recommendedName>
        <fullName evidence="11">Protein HIR</fullName>
    </recommendedName>
</protein>
<accession>A0A8H8CH51</accession>
<keyword evidence="6 11" id="KW-0156">Chromatin regulator</keyword>
<dbReference type="OrthoDB" id="1741719at2759"/>
<dbReference type="GO" id="GO:0000417">
    <property type="term" value="C:HIR complex"/>
    <property type="evidence" value="ECO:0007669"/>
    <property type="project" value="TreeGrafter"/>
</dbReference>
<comment type="caution">
    <text evidence="15">The sequence shown here is derived from an EMBL/GenBank/DDBJ whole genome shotgun (WGS) entry which is preliminary data.</text>
</comment>
<dbReference type="PROSITE" id="PS50082">
    <property type="entry name" value="WD_REPEATS_2"/>
    <property type="match status" value="4"/>
</dbReference>
<dbReference type="GO" id="GO:0006355">
    <property type="term" value="P:regulation of DNA-templated transcription"/>
    <property type="evidence" value="ECO:0007669"/>
    <property type="project" value="InterPro"/>
</dbReference>
<dbReference type="GO" id="GO:0031491">
    <property type="term" value="F:nucleosome binding"/>
    <property type="evidence" value="ECO:0007669"/>
    <property type="project" value="TreeGrafter"/>
</dbReference>
<dbReference type="Pfam" id="PF24105">
    <property type="entry name" value="Beta-prop_CAF1B_HIR1"/>
    <property type="match status" value="1"/>
</dbReference>
<dbReference type="AlphaFoldDB" id="A0A8H8CH51"/>
<feature type="repeat" description="WD" evidence="10">
    <location>
        <begin position="26"/>
        <end position="51"/>
    </location>
</feature>
<dbReference type="Gene3D" id="2.130.10.10">
    <property type="entry name" value="YVTN repeat-like/Quinoprotein amine dehydrogenase"/>
    <property type="match status" value="2"/>
</dbReference>
<keyword evidence="9 11" id="KW-0539">Nucleus</keyword>
<keyword evidence="7 11" id="KW-0805">Transcription regulation</keyword>
<dbReference type="EMBL" id="JAFIQS010000011">
    <property type="protein sequence ID" value="KAG5164795.1"/>
    <property type="molecule type" value="Genomic_DNA"/>
</dbReference>
<sequence length="961" mass="104592">MHFTKPEWVMHKDSAKSDQHTKRLSIFSVHVHPDGSRIATGGLDAKIRIWSTKPILNPASELSGKPPKSLCTLTMHTGPVLTVRWAHSGRWLASGSDDETVMVWDHDPNARGKVWGTDDVNVEGWKPLKRLQGHESDVTDVAWSPTDRYLASVGLDSAVIIWCGYTLERLRKLDQHQGFVKGVCWDPVGEFMATQSDDRTVKIWKTTDWSLEAEVRKPFEDSPGSTFFRRLSWSPDGAHITASNATNNKGYVFIAAVITRNTWTSEISLVGHENTVEVACYNPHIFLRNPSAPISTSNICSVVALGADDRSVSVWQTKSARPLIVAKEVFERQIMDLSWSWDGMTLYAASSDGTIGAFQFDSSELEGIATHADQEQYLAKFGFVPPPLPEGYSHLSKQEPVTAPQAHQANGFVNNPSPEKVNILVAKRAPKDKKRATLVSSTGINVPTSGSAIPPGSVSAPVIRSNGSLGDGTPSNRPPMSQMHDVKSTSLAPSNFSGSSFPHPSEQTFGDSSMSSWARRAADLAHAAMELDAAPVDSFLNDQSISSISTLAKGKRKVSSVGDLADDMNPKGVKARTLGGDRPLEVHVPKPIAAWGTGPGRHPYANAGPGAWGSGSGMQEVLLPNPQLLSYVSSEVEGSGDVLEAKNIEENGTTEIALVSGKQTEWLDYLPSPALLVKATSSYCAVAMEDGTIHVYSHTGRRIMPTIALSAPCSVIEGCRNALLVMTVNGEVHSWNIKKQTANFPPTSIRTLYAASSSPNFRLVSAAVRENGAPIAHCSNGIVYSYDPSLLTWVKLADKWYADGSDFWQSRQRGNASTANRGIMTAIEGSISSPPDESAAEIPRPSWWSSALTLAHLETKLHATRLLDSPQEYKQALLVYAKKMADEGFRSKAEELVRELFGPVYWRPGKEENWNPSVAGLSKRDLLKDVLSVFARSKTLSSLAAQWQDTLKKATNDESFT</sequence>
<evidence type="ECO:0000256" key="7">
    <source>
        <dbReference type="ARBA" id="ARBA00023015"/>
    </source>
</evidence>
<keyword evidence="3 11" id="KW-0678">Repressor</keyword>
<dbReference type="InterPro" id="IPR036322">
    <property type="entry name" value="WD40_repeat_dom_sf"/>
</dbReference>
<evidence type="ECO:0000256" key="3">
    <source>
        <dbReference type="ARBA" id="ARBA00022491"/>
    </source>
</evidence>
<evidence type="ECO:0000256" key="10">
    <source>
        <dbReference type="PROSITE-ProRule" id="PRU00221"/>
    </source>
</evidence>
<evidence type="ECO:0000256" key="4">
    <source>
        <dbReference type="ARBA" id="ARBA00022574"/>
    </source>
</evidence>
<evidence type="ECO:0000313" key="15">
    <source>
        <dbReference type="EMBL" id="KAG5164795.1"/>
    </source>
</evidence>
<dbReference type="CDD" id="cd00200">
    <property type="entry name" value="WD40"/>
    <property type="match status" value="1"/>
</dbReference>
<feature type="compositionally biased region" description="Polar residues" evidence="12">
    <location>
        <begin position="488"/>
        <end position="508"/>
    </location>
</feature>
<comment type="subcellular location">
    <subcellularLocation>
        <location evidence="1 11">Nucleus</location>
    </subcellularLocation>
</comment>
<evidence type="ECO:0000256" key="12">
    <source>
        <dbReference type="SAM" id="MobiDB-lite"/>
    </source>
</evidence>
<dbReference type="GO" id="GO:0006351">
    <property type="term" value="P:DNA-templated transcription"/>
    <property type="evidence" value="ECO:0007669"/>
    <property type="project" value="InterPro"/>
</dbReference>
<feature type="repeat" description="WD" evidence="10">
    <location>
        <begin position="131"/>
        <end position="162"/>
    </location>
</feature>
<dbReference type="InterPro" id="IPR011494">
    <property type="entry name" value="HIRA-like_C"/>
</dbReference>
<feature type="domain" description="CAF1B/HIR1 beta-propeller" evidence="14">
    <location>
        <begin position="27"/>
        <end position="365"/>
    </location>
</feature>
<feature type="repeat" description="WD" evidence="10">
    <location>
        <begin position="73"/>
        <end position="105"/>
    </location>
</feature>
<evidence type="ECO:0000259" key="14">
    <source>
        <dbReference type="Pfam" id="PF24105"/>
    </source>
</evidence>
<dbReference type="InterPro" id="IPR015943">
    <property type="entry name" value="WD40/YVTN_repeat-like_dom_sf"/>
</dbReference>
<evidence type="ECO:0000256" key="8">
    <source>
        <dbReference type="ARBA" id="ARBA00023163"/>
    </source>
</evidence>
<feature type="domain" description="Protein HIRA-like C-terminal" evidence="13">
    <location>
        <begin position="700"/>
        <end position="900"/>
    </location>
</feature>
<evidence type="ECO:0000256" key="6">
    <source>
        <dbReference type="ARBA" id="ARBA00022853"/>
    </source>
</evidence>
<feature type="compositionally biased region" description="Polar residues" evidence="12">
    <location>
        <begin position="465"/>
        <end position="479"/>
    </location>
</feature>
<proteinExistence type="inferred from homology"/>
<dbReference type="InterPro" id="IPR031120">
    <property type="entry name" value="HIR1-like"/>
</dbReference>
<dbReference type="SMART" id="SM00320">
    <property type="entry name" value="WD40"/>
    <property type="match status" value="6"/>
</dbReference>
<dbReference type="PANTHER" id="PTHR13831:SF0">
    <property type="entry name" value="PROTEIN HIRA"/>
    <property type="match status" value="1"/>
</dbReference>
<evidence type="ECO:0000259" key="13">
    <source>
        <dbReference type="Pfam" id="PF07569"/>
    </source>
</evidence>
<keyword evidence="8 11" id="KW-0804">Transcription</keyword>
<dbReference type="GO" id="GO:0005634">
    <property type="term" value="C:nucleus"/>
    <property type="evidence" value="ECO:0007669"/>
    <property type="project" value="UniProtKB-SubCell"/>
</dbReference>
<evidence type="ECO:0000256" key="11">
    <source>
        <dbReference type="RuleBase" id="RU364014"/>
    </source>
</evidence>
<evidence type="ECO:0000256" key="1">
    <source>
        <dbReference type="ARBA" id="ARBA00004123"/>
    </source>
</evidence>
<keyword evidence="5 11" id="KW-0677">Repeat</keyword>
<feature type="repeat" description="WD" evidence="10">
    <location>
        <begin position="173"/>
        <end position="205"/>
    </location>
</feature>
<evidence type="ECO:0000256" key="5">
    <source>
        <dbReference type="ARBA" id="ARBA00022737"/>
    </source>
</evidence>
<name>A0A8H8CH51_PSICU</name>
<evidence type="ECO:0000256" key="2">
    <source>
        <dbReference type="ARBA" id="ARBA00007306"/>
    </source>
</evidence>
<keyword evidence="4 10" id="KW-0853">WD repeat</keyword>
<gene>
    <name evidence="15" type="ORF">JR316_010437</name>
</gene>
<dbReference type="GO" id="GO:0000785">
    <property type="term" value="C:chromatin"/>
    <property type="evidence" value="ECO:0007669"/>
    <property type="project" value="TreeGrafter"/>
</dbReference>
<feature type="region of interest" description="Disordered" evidence="12">
    <location>
        <begin position="463"/>
        <end position="508"/>
    </location>
</feature>
<dbReference type="PANTHER" id="PTHR13831">
    <property type="entry name" value="MEMBER OF THE HIR1 FAMILY OF WD-REPEAT PROTEINS"/>
    <property type="match status" value="1"/>
</dbReference>
<dbReference type="InterPro" id="IPR055410">
    <property type="entry name" value="Beta-prop_CAF1B_HIR1"/>
</dbReference>
<reference evidence="15" key="1">
    <citation type="submission" date="2021-02" db="EMBL/GenBank/DDBJ databases">
        <title>Psilocybe cubensis genome.</title>
        <authorList>
            <person name="Mckernan K.J."/>
            <person name="Crawford S."/>
            <person name="Trippe A."/>
            <person name="Kane L.T."/>
            <person name="Mclaughlin S."/>
        </authorList>
    </citation>
    <scope>NUCLEOTIDE SEQUENCE [LARGE SCALE GENOMIC DNA]</scope>
    <source>
        <strain evidence="15">MGC-MH-2018</strain>
    </source>
</reference>
<organism evidence="15">
    <name type="scientific">Psilocybe cubensis</name>
    <name type="common">Psychedelic mushroom</name>
    <name type="synonym">Stropharia cubensis</name>
    <dbReference type="NCBI Taxonomy" id="181762"/>
    <lineage>
        <taxon>Eukaryota</taxon>
        <taxon>Fungi</taxon>
        <taxon>Dikarya</taxon>
        <taxon>Basidiomycota</taxon>
        <taxon>Agaricomycotina</taxon>
        <taxon>Agaricomycetes</taxon>
        <taxon>Agaricomycetidae</taxon>
        <taxon>Agaricales</taxon>
        <taxon>Agaricineae</taxon>
        <taxon>Strophariaceae</taxon>
        <taxon>Psilocybe</taxon>
    </lineage>
</organism>
<evidence type="ECO:0000256" key="9">
    <source>
        <dbReference type="ARBA" id="ARBA00023242"/>
    </source>
</evidence>
<comment type="similarity">
    <text evidence="2 11">Belongs to the WD repeat HIR1 family.</text>
</comment>
<comment type="function">
    <text evidence="11">Required for replication-independent chromatin assembly and for the periodic repression of histone gene transcription during the cell cycle.</text>
</comment>
<dbReference type="PROSITE" id="PS50294">
    <property type="entry name" value="WD_REPEATS_REGION"/>
    <property type="match status" value="3"/>
</dbReference>
<dbReference type="SUPFAM" id="SSF50978">
    <property type="entry name" value="WD40 repeat-like"/>
    <property type="match status" value="1"/>
</dbReference>